<name>A0ABR9JS04_9ACTN</name>
<evidence type="ECO:0000259" key="1">
    <source>
        <dbReference type="PROSITE" id="PS50914"/>
    </source>
</evidence>
<dbReference type="PROSITE" id="PS50914">
    <property type="entry name" value="BON"/>
    <property type="match status" value="1"/>
</dbReference>
<sequence>MTDPSAYISAHIQERLATEAHELGIRVDVRGDVVHLRGQVASEEQRRDVEEAARAAAEGHRICNEVSVFEVREPDREERIS</sequence>
<dbReference type="Pfam" id="PF04972">
    <property type="entry name" value="BON"/>
    <property type="match status" value="1"/>
</dbReference>
<evidence type="ECO:0000313" key="3">
    <source>
        <dbReference type="Proteomes" id="UP000627838"/>
    </source>
</evidence>
<protein>
    <recommendedName>
        <fullName evidence="1">BON domain-containing protein</fullName>
    </recommendedName>
</protein>
<proteinExistence type="predicted"/>
<dbReference type="EMBL" id="JADBDZ010000001">
    <property type="protein sequence ID" value="MBE1533278.1"/>
    <property type="molecule type" value="Genomic_DNA"/>
</dbReference>
<reference evidence="2 3" key="1">
    <citation type="submission" date="2020-10" db="EMBL/GenBank/DDBJ databases">
        <title>Sequencing the genomes of 1000 actinobacteria strains.</title>
        <authorList>
            <person name="Klenk H.-P."/>
        </authorList>
    </citation>
    <scope>NUCLEOTIDE SEQUENCE [LARGE SCALE GENOMIC DNA]</scope>
    <source>
        <strain evidence="2 3">DSM 46744</strain>
    </source>
</reference>
<dbReference type="RefSeq" id="WP_026404455.1">
    <property type="nucleotide sequence ID" value="NZ_JADBDZ010000001.1"/>
</dbReference>
<gene>
    <name evidence="2" type="ORF">H4W34_003111</name>
</gene>
<comment type="caution">
    <text evidence="2">The sequence shown here is derived from an EMBL/GenBank/DDBJ whole genome shotgun (WGS) entry which is preliminary data.</text>
</comment>
<keyword evidence="3" id="KW-1185">Reference proteome</keyword>
<dbReference type="Gene3D" id="3.30.1340.30">
    <property type="match status" value="1"/>
</dbReference>
<evidence type="ECO:0000313" key="2">
    <source>
        <dbReference type="EMBL" id="MBE1533278.1"/>
    </source>
</evidence>
<dbReference type="InterPro" id="IPR007055">
    <property type="entry name" value="BON_dom"/>
</dbReference>
<organism evidence="2 3">
    <name type="scientific">Actinomadura algeriensis</name>
    <dbReference type="NCBI Taxonomy" id="1679523"/>
    <lineage>
        <taxon>Bacteria</taxon>
        <taxon>Bacillati</taxon>
        <taxon>Actinomycetota</taxon>
        <taxon>Actinomycetes</taxon>
        <taxon>Streptosporangiales</taxon>
        <taxon>Thermomonosporaceae</taxon>
        <taxon>Actinomadura</taxon>
    </lineage>
</organism>
<feature type="domain" description="BON" evidence="1">
    <location>
        <begin position="4"/>
        <end position="70"/>
    </location>
</feature>
<dbReference type="Proteomes" id="UP000627838">
    <property type="component" value="Unassembled WGS sequence"/>
</dbReference>
<accession>A0ABR9JS04</accession>